<keyword evidence="3" id="KW-1185">Reference proteome</keyword>
<evidence type="ECO:0000313" key="2">
    <source>
        <dbReference type="EMBL" id="KAK4653335.1"/>
    </source>
</evidence>
<feature type="compositionally biased region" description="Low complexity" evidence="1">
    <location>
        <begin position="144"/>
        <end position="153"/>
    </location>
</feature>
<accession>A0ABR0GC54</accession>
<evidence type="ECO:0000256" key="1">
    <source>
        <dbReference type="SAM" id="MobiDB-lite"/>
    </source>
</evidence>
<proteinExistence type="predicted"/>
<sequence length="218" mass="22630">MGLTNVRSASNAWGTLKKKILAIDAQDKAANPDKAAAAEESTASTKATTKTPAKGKRAAAAITEGDADAEIATPTKKPRGRKPKAATATPKTEDMVTSEDGEKAEGSENTPINLVTPTVTPVKKPRGRAAAKIKAEAAAKAAAEVGAANTKTAAAKEEDLESGVKDESTVTEAKKEEDDVEELVSPEDVAHLEKIAADGIKAIKQEDLEEEDEDDGTI</sequence>
<evidence type="ECO:0000313" key="3">
    <source>
        <dbReference type="Proteomes" id="UP001323405"/>
    </source>
</evidence>
<feature type="compositionally biased region" description="Polar residues" evidence="1">
    <location>
        <begin position="107"/>
        <end position="119"/>
    </location>
</feature>
<dbReference type="RefSeq" id="XP_062742310.1">
    <property type="nucleotide sequence ID" value="XM_062891635.1"/>
</dbReference>
<dbReference type="EMBL" id="JAFFHA010000007">
    <property type="protein sequence ID" value="KAK4653335.1"/>
    <property type="molecule type" value="Genomic_DNA"/>
</dbReference>
<protein>
    <submittedName>
        <fullName evidence="2">Uncharacterized protein</fullName>
    </submittedName>
</protein>
<dbReference type="Proteomes" id="UP001323405">
    <property type="component" value="Unassembled WGS sequence"/>
</dbReference>
<feature type="compositionally biased region" description="Basic and acidic residues" evidence="1">
    <location>
        <begin position="154"/>
        <end position="177"/>
    </location>
</feature>
<feature type="compositionally biased region" description="Low complexity" evidence="1">
    <location>
        <begin position="32"/>
        <end position="75"/>
    </location>
</feature>
<name>A0ABR0GC54_9PEZI</name>
<gene>
    <name evidence="2" type="ORF">QC762_512380</name>
</gene>
<organism evidence="2 3">
    <name type="scientific">Podospora pseudocomata</name>
    <dbReference type="NCBI Taxonomy" id="2093779"/>
    <lineage>
        <taxon>Eukaryota</taxon>
        <taxon>Fungi</taxon>
        <taxon>Dikarya</taxon>
        <taxon>Ascomycota</taxon>
        <taxon>Pezizomycotina</taxon>
        <taxon>Sordariomycetes</taxon>
        <taxon>Sordariomycetidae</taxon>
        <taxon>Sordariales</taxon>
        <taxon>Podosporaceae</taxon>
        <taxon>Podospora</taxon>
    </lineage>
</organism>
<feature type="region of interest" description="Disordered" evidence="1">
    <location>
        <begin position="144"/>
        <end position="187"/>
    </location>
</feature>
<dbReference type="GeneID" id="87911542"/>
<comment type="caution">
    <text evidence="2">The sequence shown here is derived from an EMBL/GenBank/DDBJ whole genome shotgun (WGS) entry which is preliminary data.</text>
</comment>
<reference evidence="2 3" key="1">
    <citation type="journal article" date="2023" name="bioRxiv">
        <title>High-quality genome assemblies of four members of thePodospora anserinaspecies complex.</title>
        <authorList>
            <person name="Ament-Velasquez S.L."/>
            <person name="Vogan A.A."/>
            <person name="Wallerman O."/>
            <person name="Hartmann F."/>
            <person name="Gautier V."/>
            <person name="Silar P."/>
            <person name="Giraud T."/>
            <person name="Johannesson H."/>
        </authorList>
    </citation>
    <scope>NUCLEOTIDE SEQUENCE [LARGE SCALE GENOMIC DNA]</scope>
    <source>
        <strain evidence="2 3">CBS 415.72m</strain>
    </source>
</reference>
<feature type="region of interest" description="Disordered" evidence="1">
    <location>
        <begin position="25"/>
        <end position="127"/>
    </location>
</feature>